<keyword evidence="2" id="KW-0732">Signal</keyword>
<dbReference type="Proteomes" id="UP000001007">
    <property type="component" value="Chromosome"/>
</dbReference>
<dbReference type="SUPFAM" id="SSF109998">
    <property type="entry name" value="Triger factor/SurA peptide-binding domain-like"/>
    <property type="match status" value="1"/>
</dbReference>
<name>Q8KEH8_CHLTE</name>
<dbReference type="InterPro" id="IPR027304">
    <property type="entry name" value="Trigger_fact/SurA_dom_sf"/>
</dbReference>
<keyword evidence="1" id="KW-0812">Transmembrane</keyword>
<dbReference type="EnsemblBacteria" id="AAM71948">
    <property type="protein sequence ID" value="AAM71948"/>
    <property type="gene ID" value="CT0711"/>
</dbReference>
<dbReference type="PATRIC" id="fig|194439.7.peg.653"/>
<dbReference type="InterPro" id="IPR014274">
    <property type="entry name" value="PPIase_EpsD"/>
</dbReference>
<evidence type="ECO:0000313" key="3">
    <source>
        <dbReference type="EMBL" id="AAM71948.1"/>
    </source>
</evidence>
<keyword evidence="1" id="KW-0472">Membrane</keyword>
<proteinExistence type="predicted"/>
<feature type="transmembrane region" description="Helical" evidence="1">
    <location>
        <begin position="306"/>
        <end position="331"/>
    </location>
</feature>
<dbReference type="HOGENOM" id="CLU_607932_0_0_10"/>
<dbReference type="EMBL" id="AE006470">
    <property type="protein sequence ID" value="AAM71948.1"/>
    <property type="molecule type" value="Genomic_DNA"/>
</dbReference>
<feature type="signal peptide" evidence="2">
    <location>
        <begin position="1"/>
        <end position="24"/>
    </location>
</feature>
<evidence type="ECO:0000313" key="4">
    <source>
        <dbReference type="Proteomes" id="UP000001007"/>
    </source>
</evidence>
<accession>Q8KEH8</accession>
<gene>
    <name evidence="3" type="ordered locus">CT0711</name>
</gene>
<dbReference type="STRING" id="194439.CT0711"/>
<evidence type="ECO:0000256" key="2">
    <source>
        <dbReference type="SAM" id="SignalP"/>
    </source>
</evidence>
<dbReference type="OrthoDB" id="596883at2"/>
<dbReference type="Gene3D" id="1.10.8.1040">
    <property type="match status" value="1"/>
</dbReference>
<reference evidence="3 4" key="1">
    <citation type="journal article" date="2002" name="Proc. Natl. Acad. Sci. U.S.A.">
        <title>The complete genome sequence of Chlorobium tepidum TLS, a photosynthetic, anaerobic, green-sulfur bacterium.</title>
        <authorList>
            <person name="Eisen J.A."/>
            <person name="Nelson K.E."/>
            <person name="Paulsen I.T."/>
            <person name="Heidelberg J.F."/>
            <person name="Wu M."/>
            <person name="Dodson R.J."/>
            <person name="Deboy R."/>
            <person name="Gwinn M.L."/>
            <person name="Nelson W.C."/>
            <person name="Haft D.H."/>
            <person name="Hickey E.K."/>
            <person name="Peterson J.D."/>
            <person name="Durkin A.S."/>
            <person name="Kolonay J.L."/>
            <person name="Yang F."/>
            <person name="Holt I."/>
            <person name="Umayam L.A."/>
            <person name="Mason T."/>
            <person name="Brenner M."/>
            <person name="Shea T.P."/>
            <person name="Parksey D."/>
            <person name="Nierman W.C."/>
            <person name="Feldblyum T.V."/>
            <person name="Hansen C.L."/>
            <person name="Craven M.B."/>
            <person name="Radune D."/>
            <person name="Vamathevan J."/>
            <person name="Khouri H."/>
            <person name="White O."/>
            <person name="Gruber T.M."/>
            <person name="Ketchum K.A."/>
            <person name="Venter J.C."/>
            <person name="Tettelin H."/>
            <person name="Bryant D.A."/>
            <person name="Fraser C.M."/>
        </authorList>
    </citation>
    <scope>NUCLEOTIDE SEQUENCE [LARGE SCALE GENOMIC DNA]</scope>
    <source>
        <strain evidence="4">ATCC 49652 / DSM 12025 / NBRC 103806 / TLS</strain>
    </source>
</reference>
<protein>
    <submittedName>
        <fullName evidence="3">Lipoprotein, putative</fullName>
    </submittedName>
</protein>
<dbReference type="NCBIfam" id="TIGR02925">
    <property type="entry name" value="cis_trans_EpsD"/>
    <property type="match status" value="1"/>
</dbReference>
<organism evidence="3 4">
    <name type="scientific">Chlorobaculum tepidum (strain ATCC 49652 / DSM 12025 / NBRC 103806 / TLS)</name>
    <name type="common">Chlorobium tepidum</name>
    <dbReference type="NCBI Taxonomy" id="194439"/>
    <lineage>
        <taxon>Bacteria</taxon>
        <taxon>Pseudomonadati</taxon>
        <taxon>Chlorobiota</taxon>
        <taxon>Chlorobiia</taxon>
        <taxon>Chlorobiales</taxon>
        <taxon>Chlorobiaceae</taxon>
        <taxon>Chlorobaculum</taxon>
    </lineage>
</organism>
<dbReference type="RefSeq" id="WP_010932393.1">
    <property type="nucleotide sequence ID" value="NC_002932.3"/>
</dbReference>
<dbReference type="PROSITE" id="PS51257">
    <property type="entry name" value="PROKAR_LIPOPROTEIN"/>
    <property type="match status" value="1"/>
</dbReference>
<sequence length="450" mass="49190">MKKITSLFFVLLFAILVGCSEKSAQESNSGVAAVVNGVEITNRQIDYFYQRTAMPGMSAEDSANLKRRILSDLIRIELLAGKAKEMKLDNNPDYSMALYAAQKNVLAGLAERKLAGNQAPVTPDQAESVVQNAPQLFAGRKLYVFEEVIFPGVDMPLLESLDAMATNGAPLSGLLDELKAKKKPFNSSLKALTSEQLPAPILAVLNKLKPNTPQVVRSGDKVSVILVLHDAIPAPLEGDPARRAAAAMIEANQRNQALSKAMQELLDNAKITYYNEYAKTADGKDKLSALPVPDANKATRELYKKIILGSGLTASFTLTIMMLTAVMRTFYSMLWLPRLWPGSANDAERTATFDIRHTTPLSRQIYLFALLLLIAVVIIFELVLVWSKLAILAMLAYIAGGIIVGVFASYLLNVGISRGWSRKTYMLIASFIAFLILVCVVLTIKMSSLV</sequence>
<dbReference type="AlphaFoldDB" id="Q8KEH8"/>
<feature type="transmembrane region" description="Helical" evidence="1">
    <location>
        <begin position="391"/>
        <end position="412"/>
    </location>
</feature>
<feature type="transmembrane region" description="Helical" evidence="1">
    <location>
        <begin position="365"/>
        <end position="385"/>
    </location>
</feature>
<keyword evidence="1" id="KW-1133">Transmembrane helix</keyword>
<dbReference type="KEGG" id="cte:CT0711"/>
<dbReference type="Pfam" id="PF13624">
    <property type="entry name" value="SurA_N_3"/>
    <property type="match status" value="1"/>
</dbReference>
<keyword evidence="3" id="KW-0449">Lipoprotein</keyword>
<feature type="chain" id="PRO_5004310530" evidence="2">
    <location>
        <begin position="25"/>
        <end position="450"/>
    </location>
</feature>
<keyword evidence="4" id="KW-1185">Reference proteome</keyword>
<evidence type="ECO:0000256" key="1">
    <source>
        <dbReference type="SAM" id="Phobius"/>
    </source>
</evidence>
<dbReference type="eggNOG" id="COG0760">
    <property type="taxonomic scope" value="Bacteria"/>
</dbReference>
<feature type="transmembrane region" description="Helical" evidence="1">
    <location>
        <begin position="424"/>
        <end position="444"/>
    </location>
</feature>